<feature type="compositionally biased region" description="Gly residues" evidence="4">
    <location>
        <begin position="297"/>
        <end position="308"/>
    </location>
</feature>
<dbReference type="InterPro" id="IPR005158">
    <property type="entry name" value="BTAD"/>
</dbReference>
<name>A0ABW6VHJ9_MICFU</name>
<dbReference type="SUPFAM" id="SSF48452">
    <property type="entry name" value="TPR-like"/>
    <property type="match status" value="2"/>
</dbReference>
<dbReference type="PROSITE" id="PS51755">
    <property type="entry name" value="OMPR_PHOB"/>
    <property type="match status" value="1"/>
</dbReference>
<protein>
    <submittedName>
        <fullName evidence="6">BTAD domain-containing putative transcriptional regulator</fullName>
    </submittedName>
</protein>
<dbReference type="InterPro" id="IPR001867">
    <property type="entry name" value="OmpR/PhoB-type_DNA-bd"/>
</dbReference>
<dbReference type="CDD" id="cd15831">
    <property type="entry name" value="BTAD"/>
    <property type="match status" value="1"/>
</dbReference>
<dbReference type="InterPro" id="IPR027417">
    <property type="entry name" value="P-loop_NTPase"/>
</dbReference>
<dbReference type="PANTHER" id="PTHR47691:SF3">
    <property type="entry name" value="HTH-TYPE TRANSCRIPTIONAL REGULATOR RV0890C-RELATED"/>
    <property type="match status" value="1"/>
</dbReference>
<dbReference type="InterPro" id="IPR016032">
    <property type="entry name" value="Sig_transdc_resp-reg_C-effctor"/>
</dbReference>
<dbReference type="EMBL" id="JBIAXI010000037">
    <property type="protein sequence ID" value="MFF4778835.1"/>
    <property type="molecule type" value="Genomic_DNA"/>
</dbReference>
<feature type="compositionally biased region" description="Low complexity" evidence="4">
    <location>
        <begin position="323"/>
        <end position="336"/>
    </location>
</feature>
<evidence type="ECO:0000256" key="3">
    <source>
        <dbReference type="PROSITE-ProRule" id="PRU01091"/>
    </source>
</evidence>
<evidence type="ECO:0000256" key="4">
    <source>
        <dbReference type="SAM" id="MobiDB-lite"/>
    </source>
</evidence>
<feature type="region of interest" description="Disordered" evidence="4">
    <location>
        <begin position="226"/>
        <end position="376"/>
    </location>
</feature>
<dbReference type="InterPro" id="IPR011990">
    <property type="entry name" value="TPR-like_helical_dom_sf"/>
</dbReference>
<accession>A0ABW6VHJ9</accession>
<dbReference type="PANTHER" id="PTHR47691">
    <property type="entry name" value="REGULATOR-RELATED"/>
    <property type="match status" value="1"/>
</dbReference>
<comment type="similarity">
    <text evidence="1">Belongs to the AfsR/DnrI/RedD regulatory family.</text>
</comment>
<evidence type="ECO:0000256" key="2">
    <source>
        <dbReference type="ARBA" id="ARBA00023125"/>
    </source>
</evidence>
<feature type="domain" description="OmpR/PhoB-type" evidence="5">
    <location>
        <begin position="1"/>
        <end position="80"/>
    </location>
</feature>
<dbReference type="RefSeq" id="WP_387347437.1">
    <property type="nucleotide sequence ID" value="NZ_JBIAXI010000037.1"/>
</dbReference>
<organism evidence="6 7">
    <name type="scientific">Microtetraspora fusca</name>
    <dbReference type="NCBI Taxonomy" id="1997"/>
    <lineage>
        <taxon>Bacteria</taxon>
        <taxon>Bacillati</taxon>
        <taxon>Actinomycetota</taxon>
        <taxon>Actinomycetes</taxon>
        <taxon>Streptosporangiales</taxon>
        <taxon>Streptosporangiaceae</taxon>
        <taxon>Microtetraspora</taxon>
    </lineage>
</organism>
<keyword evidence="7" id="KW-1185">Reference proteome</keyword>
<evidence type="ECO:0000313" key="6">
    <source>
        <dbReference type="EMBL" id="MFF4778835.1"/>
    </source>
</evidence>
<feature type="DNA-binding region" description="OmpR/PhoB-type" evidence="3">
    <location>
        <begin position="1"/>
        <end position="80"/>
    </location>
</feature>
<dbReference type="Pfam" id="PF00486">
    <property type="entry name" value="Trans_reg_C"/>
    <property type="match status" value="1"/>
</dbReference>
<sequence length="1200" mass="127804">MNPSGERVTLGGLRLRALLAGLALEPGRLLTHERLADILWGEDLPANTVNALQTLVKRLRAAIGPPNVIVGRPGGYLVDVDPAQVDAHRFARLTQRGHAARTPEAAARAFDEALALWRSPALADLHAVPYLANAAALLEERRLAVIEARAEAYLTLGWRIDLSAEAAEHPFRERLQGLAMRALAASGRQAEALALYENIRQALTEGLGVDPGPDLRAAHLAVLRGDPVRPSPTAPYGAPPHEGWIDGGEVGAGDDVREDPRMRASHGPGAGNGAGVPRFAGSSGYASHDGGSETSGAGRGGTENGAAGGATLQGDRTLGGTASDGSAPGSVAPGGAAFDGSAGSTVGEAREGSAKGLWEGTAHRPAARSADPRRRQATVRMPLTSFVGREEEVSHVGDLLRISRLVTITGPGGVGKTRLAVETALGITSSGADSSTTLASAALDTFRLDTFRMVELAPLTAPVDVPHAILDALGVTADRSVAGEWRADPIDPVAQIVAVLGIRRLLLVLDNCEHVIDTAALIARRLLEECPGVTVLATSREPLGVPGEMLAPIPPLRLPHEGATVEEARECPAVRLLLERAFGARPGFTLDESNVNAVVTICRRLDGMPLAIELAAARLRALTPAQLAIRLDDRFRLLTAGNRTALPRHQTLRAVVEWSWDLLDPRERKLARRLAVFAGGATFDDIERVCGDEWPPSATGSGAGLDVLELLPSLVDKSLVEMADDGRYRMLETIRAFALERLGEAGELDAFRHRHALRFLELVESAEPRLRTADQIEWIDRLIAEQDDIHAALRWALDHRDVELAVRLCSSLNWFWWLRGYRAEGAVWAEQVLALAGDEPPSGLAGAYAGCQFAVNVTKLGSLLADPDRLRIMAARMDALINRAVREGSLHPMLLIGRAVMAFMGGQEEHGLALLDGYVRSDDLWLASSARMIRGGFQPELDQSRQDLEAAVTGFRTIGERWGLSEALLSLASLHAARGDLPPGLIEEVAELTSEWVSAEDAVSTLTRLASLRAQAGDLEGAADDIARARAAVTPDLPAHALAQLRIGEGEVARRRGDLDGALRVYEQVIADLDRIRVIPQQEAWAHHAYARALADRGDFAAAREHHLLAIDALGTAPDLPVLASVVAGFAITLLRAGDTERAVVLFGAADAIHASAGADMDIEAATTAARSALGSRFDEAYARGTTLSRQEIDRLLRSA</sequence>
<dbReference type="Gene3D" id="1.10.10.10">
    <property type="entry name" value="Winged helix-like DNA-binding domain superfamily/Winged helix DNA-binding domain"/>
    <property type="match status" value="1"/>
</dbReference>
<evidence type="ECO:0000256" key="1">
    <source>
        <dbReference type="ARBA" id="ARBA00005820"/>
    </source>
</evidence>
<dbReference type="Pfam" id="PF03704">
    <property type="entry name" value="BTAD"/>
    <property type="match status" value="1"/>
</dbReference>
<proteinExistence type="inferred from homology"/>
<comment type="caution">
    <text evidence="6">The sequence shown here is derived from an EMBL/GenBank/DDBJ whole genome shotgun (WGS) entry which is preliminary data.</text>
</comment>
<dbReference type="Gene3D" id="1.25.40.10">
    <property type="entry name" value="Tetratricopeptide repeat domain"/>
    <property type="match status" value="2"/>
</dbReference>
<reference evidence="6 7" key="1">
    <citation type="submission" date="2024-10" db="EMBL/GenBank/DDBJ databases">
        <title>The Natural Products Discovery Center: Release of the First 8490 Sequenced Strains for Exploring Actinobacteria Biosynthetic Diversity.</title>
        <authorList>
            <person name="Kalkreuter E."/>
            <person name="Kautsar S.A."/>
            <person name="Yang D."/>
            <person name="Bader C.D."/>
            <person name="Teijaro C.N."/>
            <person name="Fluegel L."/>
            <person name="Davis C.M."/>
            <person name="Simpson J.R."/>
            <person name="Lauterbach L."/>
            <person name="Steele A.D."/>
            <person name="Gui C."/>
            <person name="Meng S."/>
            <person name="Li G."/>
            <person name="Viehrig K."/>
            <person name="Ye F."/>
            <person name="Su P."/>
            <person name="Kiefer A.F."/>
            <person name="Nichols A."/>
            <person name="Cepeda A.J."/>
            <person name="Yan W."/>
            <person name="Fan B."/>
            <person name="Jiang Y."/>
            <person name="Adhikari A."/>
            <person name="Zheng C.-J."/>
            <person name="Schuster L."/>
            <person name="Cowan T.M."/>
            <person name="Smanski M.J."/>
            <person name="Chevrette M.G."/>
            <person name="De Carvalho L.P.S."/>
            <person name="Shen B."/>
        </authorList>
    </citation>
    <scope>NUCLEOTIDE SEQUENCE [LARGE SCALE GENOMIC DNA]</scope>
    <source>
        <strain evidence="6 7">NPDC001281</strain>
    </source>
</reference>
<evidence type="ECO:0000259" key="5">
    <source>
        <dbReference type="PROSITE" id="PS51755"/>
    </source>
</evidence>
<evidence type="ECO:0000313" key="7">
    <source>
        <dbReference type="Proteomes" id="UP001602119"/>
    </source>
</evidence>
<dbReference type="Gene3D" id="3.40.50.300">
    <property type="entry name" value="P-loop containing nucleotide triphosphate hydrolases"/>
    <property type="match status" value="1"/>
</dbReference>
<dbReference type="SMART" id="SM00862">
    <property type="entry name" value="Trans_reg_C"/>
    <property type="match status" value="1"/>
</dbReference>
<dbReference type="SUPFAM" id="SSF52540">
    <property type="entry name" value="P-loop containing nucleoside triphosphate hydrolases"/>
    <property type="match status" value="1"/>
</dbReference>
<gene>
    <name evidence="6" type="ORF">ACFY05_39015</name>
</gene>
<dbReference type="SUPFAM" id="SSF46894">
    <property type="entry name" value="C-terminal effector domain of the bipartite response regulators"/>
    <property type="match status" value="1"/>
</dbReference>
<dbReference type="InterPro" id="IPR036388">
    <property type="entry name" value="WH-like_DNA-bd_sf"/>
</dbReference>
<keyword evidence="2 3" id="KW-0238">DNA-binding</keyword>
<dbReference type="SMART" id="SM01043">
    <property type="entry name" value="BTAD"/>
    <property type="match status" value="1"/>
</dbReference>
<dbReference type="Proteomes" id="UP001602119">
    <property type="component" value="Unassembled WGS sequence"/>
</dbReference>